<keyword evidence="2" id="KW-0067">ATP-binding</keyword>
<dbReference type="InterPro" id="IPR002078">
    <property type="entry name" value="Sigma_54_int"/>
</dbReference>
<evidence type="ECO:0000259" key="7">
    <source>
        <dbReference type="PROSITE" id="PS50045"/>
    </source>
</evidence>
<dbReference type="InterPro" id="IPR025944">
    <property type="entry name" value="Sigma_54_int_dom_CS"/>
</dbReference>
<dbReference type="PRINTS" id="PR01590">
    <property type="entry name" value="HTHFIS"/>
</dbReference>
<dbReference type="Proteomes" id="UP001570417">
    <property type="component" value="Unassembled WGS sequence"/>
</dbReference>
<dbReference type="Pfam" id="PF01590">
    <property type="entry name" value="GAF"/>
    <property type="match status" value="1"/>
</dbReference>
<keyword evidence="5" id="KW-0804">Transcription</keyword>
<dbReference type="InterPro" id="IPR027417">
    <property type="entry name" value="P-loop_NTPase"/>
</dbReference>
<dbReference type="SMART" id="SM00382">
    <property type="entry name" value="AAA"/>
    <property type="match status" value="1"/>
</dbReference>
<dbReference type="PROSITE" id="PS00675">
    <property type="entry name" value="SIGMA54_INTERACT_1"/>
    <property type="match status" value="1"/>
</dbReference>
<dbReference type="InterPro" id="IPR025662">
    <property type="entry name" value="Sigma_54_int_dom_ATP-bd_1"/>
</dbReference>
<feature type="domain" description="Sigma-54 factor interaction" evidence="7">
    <location>
        <begin position="294"/>
        <end position="512"/>
    </location>
</feature>
<dbReference type="Gene3D" id="1.10.10.60">
    <property type="entry name" value="Homeodomain-like"/>
    <property type="match status" value="1"/>
</dbReference>
<evidence type="ECO:0000256" key="1">
    <source>
        <dbReference type="ARBA" id="ARBA00022741"/>
    </source>
</evidence>
<evidence type="ECO:0000256" key="2">
    <source>
        <dbReference type="ARBA" id="ARBA00022840"/>
    </source>
</evidence>
<feature type="compositionally biased region" description="Polar residues" evidence="6">
    <location>
        <begin position="546"/>
        <end position="564"/>
    </location>
</feature>
<dbReference type="InterPro" id="IPR003593">
    <property type="entry name" value="AAA+_ATPase"/>
</dbReference>
<dbReference type="SUPFAM" id="SSF52540">
    <property type="entry name" value="P-loop containing nucleoside triphosphate hydrolases"/>
    <property type="match status" value="1"/>
</dbReference>
<dbReference type="InterPro" id="IPR025943">
    <property type="entry name" value="Sigma_54_int_dom_ATP-bd_2"/>
</dbReference>
<evidence type="ECO:0000256" key="3">
    <source>
        <dbReference type="ARBA" id="ARBA00023015"/>
    </source>
</evidence>
<comment type="caution">
    <text evidence="8">The sequence shown here is derived from an EMBL/GenBank/DDBJ whole genome shotgun (WGS) entry which is preliminary data.</text>
</comment>
<dbReference type="InterPro" id="IPR003018">
    <property type="entry name" value="GAF"/>
</dbReference>
<dbReference type="Gene3D" id="3.30.450.40">
    <property type="match status" value="1"/>
</dbReference>
<dbReference type="PROSITE" id="PS00676">
    <property type="entry name" value="SIGMA54_INTERACT_2"/>
    <property type="match status" value="1"/>
</dbReference>
<feature type="region of interest" description="Disordered" evidence="6">
    <location>
        <begin position="544"/>
        <end position="564"/>
    </location>
</feature>
<dbReference type="InterPro" id="IPR058031">
    <property type="entry name" value="AAA_lid_NorR"/>
</dbReference>
<proteinExistence type="predicted"/>
<sequence>MQLQQSKTSLKHTSTSDWLSSSWGRSSEAGLKQRRLPEDIRLPQSLLKERRYGSANLIQIVKQVALPLFNQMFARSDSRLILTDVEGVILASWGQEKFKEKLTTIALSSGACWQEQLKGTNAIGTAIVEAKPVSIIGDQHFIHQHRFISCSACPIFDHQGQMIGILDITSEQQQHNSTVQLLVQNMIQLIENQLLSHIPQGTIRIDLAYEKSLLHSGWQGIVIADKTGQILAHNQVASQLLEQTSVVGESIESLFEKPFSESSFVFEKQQLQAPPKRTRALTMSCDLHHGDHHIEHVWQQANKVIDKDISLLILGETGVGKGEFVKALHKQSQRKSAPLVAVNCGALPKDLIESELFGYAPGAFTGASHKGYQGKIRQADKGILFLDEIADMPLEAQCRLLHVLQDKSVVPVGSNQSINVDCQIIAATHKNLEQLVESGEFRQDLYYRLNGLAFHLPSLKERDDKPALIKAIHQKYSEHNQTICPSLMERLCTYSWPGNIRELDNLLKVTALLSSGEPQLTLEHVPNHLAQHLKTAYTPEAAYHVSSPQHHTSQLKTPPTNGFMSEGTNLKAAVEDTLVQTYQANQGNISKTSRILGVSRNTIYRKLKTLGIL</sequence>
<dbReference type="SUPFAM" id="SSF46689">
    <property type="entry name" value="Homeodomain-like"/>
    <property type="match status" value="1"/>
</dbReference>
<evidence type="ECO:0000313" key="9">
    <source>
        <dbReference type="Proteomes" id="UP001570417"/>
    </source>
</evidence>
<dbReference type="EMBL" id="JBFRUW010000020">
    <property type="protein sequence ID" value="MFA0568104.1"/>
    <property type="molecule type" value="Genomic_DNA"/>
</dbReference>
<dbReference type="InterPro" id="IPR002197">
    <property type="entry name" value="HTH_Fis"/>
</dbReference>
<dbReference type="CDD" id="cd00009">
    <property type="entry name" value="AAA"/>
    <property type="match status" value="1"/>
</dbReference>
<evidence type="ECO:0000256" key="5">
    <source>
        <dbReference type="ARBA" id="ARBA00023163"/>
    </source>
</evidence>
<dbReference type="PROSITE" id="PS50045">
    <property type="entry name" value="SIGMA54_INTERACT_4"/>
    <property type="match status" value="1"/>
</dbReference>
<dbReference type="Pfam" id="PF00158">
    <property type="entry name" value="Sigma54_activat"/>
    <property type="match status" value="1"/>
</dbReference>
<keyword evidence="9" id="KW-1185">Reference proteome</keyword>
<dbReference type="Pfam" id="PF25601">
    <property type="entry name" value="AAA_lid_14"/>
    <property type="match status" value="1"/>
</dbReference>
<dbReference type="PANTHER" id="PTHR32071">
    <property type="entry name" value="TRANSCRIPTIONAL REGULATORY PROTEIN"/>
    <property type="match status" value="1"/>
</dbReference>
<accession>A0ABV4N9L8</accession>
<dbReference type="Pfam" id="PF02954">
    <property type="entry name" value="HTH_8"/>
    <property type="match status" value="1"/>
</dbReference>
<dbReference type="Gene3D" id="1.10.8.60">
    <property type="match status" value="1"/>
</dbReference>
<protein>
    <submittedName>
        <fullName evidence="8">Sigma-54-dependent Fis family transcriptional regulator</fullName>
    </submittedName>
</protein>
<keyword evidence="4" id="KW-0238">DNA-binding</keyword>
<evidence type="ECO:0000256" key="4">
    <source>
        <dbReference type="ARBA" id="ARBA00023125"/>
    </source>
</evidence>
<keyword evidence="1" id="KW-0547">Nucleotide-binding</keyword>
<reference evidence="8 9" key="1">
    <citation type="journal article" date="2024" name="ISME J.">
        <title>Tailless and filamentous prophages are predominant in marine Vibrio.</title>
        <authorList>
            <person name="Steensen K."/>
            <person name="Seneca J."/>
            <person name="Bartlau N."/>
            <person name="Yu X.A."/>
            <person name="Hussain F.A."/>
            <person name="Polz M.F."/>
        </authorList>
    </citation>
    <scope>NUCLEOTIDE SEQUENCE [LARGE SCALE GENOMIC DNA]</scope>
    <source>
        <strain evidence="8 9">10N.222.51.A1</strain>
    </source>
</reference>
<gene>
    <name evidence="8" type="ORF">AB4566_07435</name>
</gene>
<dbReference type="InterPro" id="IPR029016">
    <property type="entry name" value="GAF-like_dom_sf"/>
</dbReference>
<evidence type="ECO:0000313" key="8">
    <source>
        <dbReference type="EMBL" id="MFA0568104.1"/>
    </source>
</evidence>
<evidence type="ECO:0000256" key="6">
    <source>
        <dbReference type="SAM" id="MobiDB-lite"/>
    </source>
</evidence>
<name>A0ABV4N9L8_9VIBR</name>
<dbReference type="PROSITE" id="PS00688">
    <property type="entry name" value="SIGMA54_INTERACT_3"/>
    <property type="match status" value="1"/>
</dbReference>
<keyword evidence="3" id="KW-0805">Transcription regulation</keyword>
<dbReference type="PANTHER" id="PTHR32071:SF77">
    <property type="entry name" value="TRANSCRIPTIONAL REGULATORY PROTEIN"/>
    <property type="match status" value="1"/>
</dbReference>
<dbReference type="InterPro" id="IPR009057">
    <property type="entry name" value="Homeodomain-like_sf"/>
</dbReference>
<organism evidence="8 9">
    <name type="scientific">Vibrio gallaecicus</name>
    <dbReference type="NCBI Taxonomy" id="552386"/>
    <lineage>
        <taxon>Bacteria</taxon>
        <taxon>Pseudomonadati</taxon>
        <taxon>Pseudomonadota</taxon>
        <taxon>Gammaproteobacteria</taxon>
        <taxon>Vibrionales</taxon>
        <taxon>Vibrionaceae</taxon>
        <taxon>Vibrio</taxon>
    </lineage>
</organism>
<dbReference type="Gene3D" id="3.40.50.300">
    <property type="entry name" value="P-loop containing nucleotide triphosphate hydrolases"/>
    <property type="match status" value="1"/>
</dbReference>